<keyword evidence="4" id="KW-1185">Reference proteome</keyword>
<feature type="transmembrane region" description="Helical" evidence="2">
    <location>
        <begin position="219"/>
        <end position="236"/>
    </location>
</feature>
<feature type="transmembrane region" description="Helical" evidence="2">
    <location>
        <begin position="187"/>
        <end position="207"/>
    </location>
</feature>
<evidence type="ECO:0000313" key="4">
    <source>
        <dbReference type="Proteomes" id="UP000462152"/>
    </source>
</evidence>
<reference evidence="3 4" key="1">
    <citation type="submission" date="2019-12" db="EMBL/GenBank/DDBJ databases">
        <authorList>
            <person name="Li J."/>
            <person name="Shi Y."/>
            <person name="Xu G."/>
            <person name="Xiao D."/>
            <person name="Ran X."/>
        </authorList>
    </citation>
    <scope>NUCLEOTIDE SEQUENCE [LARGE SCALE GENOMIC DNA]</scope>
    <source>
        <strain evidence="3 4">JCM 15915</strain>
    </source>
</reference>
<evidence type="ECO:0008006" key="5">
    <source>
        <dbReference type="Google" id="ProtNLM"/>
    </source>
</evidence>
<feature type="region of interest" description="Disordered" evidence="1">
    <location>
        <begin position="335"/>
        <end position="354"/>
    </location>
</feature>
<organism evidence="3 4">
    <name type="scientific">Rothia koreensis</name>
    <dbReference type="NCBI Taxonomy" id="592378"/>
    <lineage>
        <taxon>Bacteria</taxon>
        <taxon>Bacillati</taxon>
        <taxon>Actinomycetota</taxon>
        <taxon>Actinomycetes</taxon>
        <taxon>Micrococcales</taxon>
        <taxon>Micrococcaceae</taxon>
        <taxon>Rothia</taxon>
    </lineage>
</organism>
<keyword evidence="2" id="KW-0812">Transmembrane</keyword>
<keyword evidence="2" id="KW-1133">Transmembrane helix</keyword>
<accession>A0A7K1LJH6</accession>
<feature type="compositionally biased region" description="Basic and acidic residues" evidence="1">
    <location>
        <begin position="343"/>
        <end position="354"/>
    </location>
</feature>
<dbReference type="EMBL" id="WOGT01000005">
    <property type="protein sequence ID" value="MUN55345.1"/>
    <property type="molecule type" value="Genomic_DNA"/>
</dbReference>
<protein>
    <recommendedName>
        <fullName evidence="5">5,10-methylene-tetrahydrofolate dehydrogenase</fullName>
    </recommendedName>
</protein>
<dbReference type="Proteomes" id="UP000462152">
    <property type="component" value="Unassembled WGS sequence"/>
</dbReference>
<comment type="caution">
    <text evidence="3">The sequence shown here is derived from an EMBL/GenBank/DDBJ whole genome shotgun (WGS) entry which is preliminary data.</text>
</comment>
<evidence type="ECO:0000256" key="1">
    <source>
        <dbReference type="SAM" id="MobiDB-lite"/>
    </source>
</evidence>
<evidence type="ECO:0000313" key="3">
    <source>
        <dbReference type="EMBL" id="MUN55345.1"/>
    </source>
</evidence>
<feature type="transmembrane region" description="Helical" evidence="2">
    <location>
        <begin position="307"/>
        <end position="326"/>
    </location>
</feature>
<name>A0A7K1LJH6_9MICC</name>
<evidence type="ECO:0000256" key="2">
    <source>
        <dbReference type="SAM" id="Phobius"/>
    </source>
</evidence>
<proteinExistence type="predicted"/>
<sequence length="354" mass="39197">MSTPSDSKPSILVVSDPGVPTARIKHFLPDIQTELNTVVGHEVDIKHIKHLIPITPENQITSDLDLPDDARDIDYAVRILLTEMPLHHGRHPVVAQIDFDRGILVVSCPPMGMLYPRRRLVSTIGRGVESLIQNSTSDGEHVQNWNEWSSEGDDSFTRLYSNTWTGVPRTILGMVRSNRPWKTAPKLSSALTAASAAGAFGIFYNSIWQMAESLSSLRMAIITLVAILVMTTWLILRNQLWDRPIHDRLARVVALYNISTVVTLVIAISILYIALFILILLGGLVVISPGFMQETLGIPTQPGNYFNIAWLSASMGVIAGGLGSGFDSEADLQQMTHGRRERQRVLSKDKDEDD</sequence>
<keyword evidence="2" id="KW-0472">Membrane</keyword>
<dbReference type="OrthoDB" id="8477132at2"/>
<dbReference type="RefSeq" id="WP_129315916.1">
    <property type="nucleotide sequence ID" value="NZ_NOIQ01000014.1"/>
</dbReference>
<feature type="transmembrane region" description="Helical" evidence="2">
    <location>
        <begin position="256"/>
        <end position="287"/>
    </location>
</feature>
<gene>
    <name evidence="3" type="ORF">GMA10_09010</name>
</gene>
<dbReference type="AlphaFoldDB" id="A0A7K1LJH6"/>